<feature type="compositionally biased region" description="Low complexity" evidence="2">
    <location>
        <begin position="25"/>
        <end position="46"/>
    </location>
</feature>
<dbReference type="AlphaFoldDB" id="A0A1H8R3S4"/>
<dbReference type="EMBL" id="FODJ01000009">
    <property type="protein sequence ID" value="SEO60818.1"/>
    <property type="molecule type" value="Genomic_DNA"/>
</dbReference>
<gene>
    <name evidence="5" type="ORF">SAMN04488134_109135</name>
</gene>
<keyword evidence="1 3" id="KW-0732">Signal</keyword>
<protein>
    <recommendedName>
        <fullName evidence="4">DUF4352 domain-containing protein</fullName>
    </recommendedName>
</protein>
<dbReference type="RefSeq" id="WP_177178299.1">
    <property type="nucleotide sequence ID" value="NZ_FODJ01000009.1"/>
</dbReference>
<organism evidence="5 6">
    <name type="scientific">Amphibacillus marinus</name>
    <dbReference type="NCBI Taxonomy" id="872970"/>
    <lineage>
        <taxon>Bacteria</taxon>
        <taxon>Bacillati</taxon>
        <taxon>Bacillota</taxon>
        <taxon>Bacilli</taxon>
        <taxon>Bacillales</taxon>
        <taxon>Bacillaceae</taxon>
        <taxon>Amphibacillus</taxon>
    </lineage>
</organism>
<proteinExistence type="predicted"/>
<evidence type="ECO:0000256" key="2">
    <source>
        <dbReference type="SAM" id="MobiDB-lite"/>
    </source>
</evidence>
<evidence type="ECO:0000313" key="5">
    <source>
        <dbReference type="EMBL" id="SEO60818.1"/>
    </source>
</evidence>
<keyword evidence="6" id="KW-1185">Reference proteome</keyword>
<evidence type="ECO:0000259" key="4">
    <source>
        <dbReference type="Pfam" id="PF11611"/>
    </source>
</evidence>
<feature type="chain" id="PRO_5039120291" description="DUF4352 domain-containing protein" evidence="3">
    <location>
        <begin position="20"/>
        <end position="206"/>
    </location>
</feature>
<feature type="compositionally biased region" description="Acidic residues" evidence="2">
    <location>
        <begin position="47"/>
        <end position="62"/>
    </location>
</feature>
<accession>A0A1H8R3S4</accession>
<dbReference type="Pfam" id="PF11611">
    <property type="entry name" value="DUF4352"/>
    <property type="match status" value="1"/>
</dbReference>
<evidence type="ECO:0000256" key="3">
    <source>
        <dbReference type="SAM" id="SignalP"/>
    </source>
</evidence>
<sequence>MRKLLVSILIGFVLLVACNNNNTPEENGEEINGNNPAGTEDTAPADSTDEEDESDSDGDETNNEVQLLELGETGTLETAIGDFQVTPTKIIFIEEMEEDDPYQSPDNGTFIVISLTLENVGDEPINSGEIVQTVNLQNLEGAGIRPYDEFNSIDNFEGEIAPGEFLEGELLFDFSLEDEYELSFGAAYLESLSNEVLYRIHSDEAN</sequence>
<dbReference type="Gene3D" id="2.60.40.1240">
    <property type="match status" value="1"/>
</dbReference>
<dbReference type="InterPro" id="IPR029050">
    <property type="entry name" value="Immunoprotect_excell_Ig-like"/>
</dbReference>
<evidence type="ECO:0000313" key="6">
    <source>
        <dbReference type="Proteomes" id="UP000199300"/>
    </source>
</evidence>
<feature type="signal peptide" evidence="3">
    <location>
        <begin position="1"/>
        <end position="19"/>
    </location>
</feature>
<name>A0A1H8R3S4_9BACI</name>
<feature type="domain" description="DUF4352" evidence="4">
    <location>
        <begin position="79"/>
        <end position="184"/>
    </location>
</feature>
<dbReference type="PROSITE" id="PS51257">
    <property type="entry name" value="PROKAR_LIPOPROTEIN"/>
    <property type="match status" value="1"/>
</dbReference>
<dbReference type="STRING" id="872970.SAMN04488134_109135"/>
<dbReference type="Proteomes" id="UP000199300">
    <property type="component" value="Unassembled WGS sequence"/>
</dbReference>
<evidence type="ECO:0000256" key="1">
    <source>
        <dbReference type="ARBA" id="ARBA00022729"/>
    </source>
</evidence>
<feature type="region of interest" description="Disordered" evidence="2">
    <location>
        <begin position="25"/>
        <end position="62"/>
    </location>
</feature>
<reference evidence="5 6" key="1">
    <citation type="submission" date="2016-10" db="EMBL/GenBank/DDBJ databases">
        <authorList>
            <person name="de Groot N.N."/>
        </authorList>
    </citation>
    <scope>NUCLEOTIDE SEQUENCE [LARGE SCALE GENOMIC DNA]</scope>
    <source>
        <strain evidence="5 6">CGMCC 1.10434</strain>
    </source>
</reference>
<dbReference type="InterPro" id="IPR029051">
    <property type="entry name" value="DUF4352"/>
</dbReference>